<dbReference type="OrthoDB" id="10271259at2759"/>
<feature type="compositionally biased region" description="Basic and acidic residues" evidence="1">
    <location>
        <begin position="7"/>
        <end position="18"/>
    </location>
</feature>
<proteinExistence type="predicted"/>
<dbReference type="EMBL" id="KZ110592">
    <property type="protein sequence ID" value="OSX66042.1"/>
    <property type="molecule type" value="Genomic_DNA"/>
</dbReference>
<feature type="region of interest" description="Disordered" evidence="1">
    <location>
        <begin position="1051"/>
        <end position="1086"/>
    </location>
</feature>
<protein>
    <submittedName>
        <fullName evidence="2">Uncharacterized protein</fullName>
    </submittedName>
</protein>
<dbReference type="GeneID" id="36329106"/>
<feature type="region of interest" description="Disordered" evidence="1">
    <location>
        <begin position="1140"/>
        <end position="1160"/>
    </location>
</feature>
<evidence type="ECO:0000313" key="2">
    <source>
        <dbReference type="EMBL" id="OSX66042.1"/>
    </source>
</evidence>
<dbReference type="RefSeq" id="XP_024342836.1">
    <property type="nucleotide sequence ID" value="XM_024484157.1"/>
</dbReference>
<dbReference type="Gene3D" id="3.80.10.10">
    <property type="entry name" value="Ribonuclease Inhibitor"/>
    <property type="match status" value="1"/>
</dbReference>
<reference evidence="2 3" key="1">
    <citation type="submission" date="2017-04" db="EMBL/GenBank/DDBJ databases">
        <title>Genome Sequence of the Model Brown-Rot Fungus Postia placenta SB12.</title>
        <authorList>
            <consortium name="DOE Joint Genome Institute"/>
            <person name="Gaskell J."/>
            <person name="Kersten P."/>
            <person name="Larrondo L.F."/>
            <person name="Canessa P."/>
            <person name="Martinez D."/>
            <person name="Hibbett D."/>
            <person name="Schmoll M."/>
            <person name="Kubicek C.P."/>
            <person name="Martinez A.T."/>
            <person name="Yadav J."/>
            <person name="Master E."/>
            <person name="Magnuson J.K."/>
            <person name="James T."/>
            <person name="Yaver D."/>
            <person name="Berka R."/>
            <person name="Labutti K."/>
            <person name="Lipzen A."/>
            <person name="Aerts A."/>
            <person name="Barry K."/>
            <person name="Henrissat B."/>
            <person name="Blanchette R."/>
            <person name="Grigoriev I."/>
            <person name="Cullen D."/>
        </authorList>
    </citation>
    <scope>NUCLEOTIDE SEQUENCE [LARGE SCALE GENOMIC DNA]</scope>
    <source>
        <strain evidence="2 3">MAD-698-R-SB12</strain>
    </source>
</reference>
<organism evidence="2 3">
    <name type="scientific">Postia placenta MAD-698-R-SB12</name>
    <dbReference type="NCBI Taxonomy" id="670580"/>
    <lineage>
        <taxon>Eukaryota</taxon>
        <taxon>Fungi</taxon>
        <taxon>Dikarya</taxon>
        <taxon>Basidiomycota</taxon>
        <taxon>Agaricomycotina</taxon>
        <taxon>Agaricomycetes</taxon>
        <taxon>Polyporales</taxon>
        <taxon>Adustoporiaceae</taxon>
        <taxon>Rhodonia</taxon>
    </lineage>
</organism>
<dbReference type="SUPFAM" id="SSF52047">
    <property type="entry name" value="RNI-like"/>
    <property type="match status" value="1"/>
</dbReference>
<gene>
    <name evidence="2" type="ORF">POSPLADRAFT_1131992</name>
</gene>
<name>A0A1X6NC11_9APHY</name>
<dbReference type="AlphaFoldDB" id="A0A1X6NC11"/>
<feature type="region of interest" description="Disordered" evidence="1">
    <location>
        <begin position="1"/>
        <end position="101"/>
    </location>
</feature>
<keyword evidence="3" id="KW-1185">Reference proteome</keyword>
<sequence length="1160" mass="128237">MTVVKAMSEDEHNTHPHDVTFPTMLTLGRNGSSTSFNIAKQSRQGRRKHQPTSSTATEGAFIARENSRPATVTEALKPSEGEACDPSEARQIEDTETWPASLDDDVRVKSIHLPSCSPNSEPVDVHLFPGERRCGRHQVWNGDRLTLLMPLVPAPIDARNLLLLRLSGVNATGHSPPSMLTRTKKSSTTVIWTSRGFLKGCEMATQAPTRGHRKRRLFVPHAASNSSSSIFMVLLPVTPQPLEDHTLSTYHLCTACIAISNLMDGALEYGVPGRYCMRTFGDVGNFNPQTRGDLACVFDTGSRTTNRITHPAKPQQLNAYWTTGAYLLALNLIVPCPTTGNRAPECVLSFEAGGQCHEGSLEAALDAIAPHTMHAFGSRERRPLTMLLPTSRRGDRLKYHKFVAYYLLLRHSEMRFAERNQWGHKQKSAAATRIYVYLRRRERAGADPEYRCFCLMLCRPCDVCTPSTSIARNWVLRIARASKEASSAMRATPASKTELPTHCEDLHAMVSPFPNEIWLDIFHGLAKEGEYDVLERCRVACKGFEPMARECLEESMRFENVEEARRIKVDVSGGGLRRWGGPVSVYIEGADWKDGRGPIPHLATFASRFAGRWTRVKNLWIYNAVWRARDLNLDTIVRDLTAFAITRLCLSNVTLPSILTIGRLVCALPRLEMLSLGDVQFTQHPLDAFTISRFHLLPHTQLEILHLDNGGNDAKLRPSFVELVDLMAAVSNRKCLVPPPNFAQASPWSAVRRLILGHVTSPSVTSFARLLCALPSLESIDLRESYAFVKHGFDPRSVPVHPGLLSHLVNVDLAYDFLLRSDPFSVADLVDFFIASGLSENLRRIIAYLSSSPRATTACDAALERLVKHSKSLRHLFLRASPDADVRVHVDHSAAPYFDVSNNTCLEPLHLTVEVDHENISHPCALVVAILSQVTSTHISRIDLAFQPRYYPGPRLDVDVGRLMDGLPQLDSVLSRPIFSNLTDVIVHIMTLDGPSARDAESVRDLRLCLPMLDARGILGFMLNNVKSGLHQDMETGEWRSHKIERVSAQDAGVTNAGAGADDDRRTDNATTVTIPHDDSDVVSGTSQPVWVPSAVYADAQTPSLLNYTDAQVPAELACNDEFLLQTATVGLGASVDKIVPDDNGVDDKLSAEPGTLESH</sequence>
<dbReference type="Proteomes" id="UP000194127">
    <property type="component" value="Unassembled WGS sequence"/>
</dbReference>
<accession>A0A1X6NC11</accession>
<evidence type="ECO:0000313" key="3">
    <source>
        <dbReference type="Proteomes" id="UP000194127"/>
    </source>
</evidence>
<feature type="compositionally biased region" description="Polar residues" evidence="1">
    <location>
        <begin position="29"/>
        <end position="42"/>
    </location>
</feature>
<dbReference type="InterPro" id="IPR032675">
    <property type="entry name" value="LRR_dom_sf"/>
</dbReference>
<evidence type="ECO:0000256" key="1">
    <source>
        <dbReference type="SAM" id="MobiDB-lite"/>
    </source>
</evidence>